<proteinExistence type="predicted"/>
<protein>
    <submittedName>
        <fullName evidence="3">Unannotated protein</fullName>
    </submittedName>
</protein>
<dbReference type="Pfam" id="PF11258">
    <property type="entry name" value="DUF3048"/>
    <property type="match status" value="1"/>
</dbReference>
<dbReference type="SUPFAM" id="SSF159774">
    <property type="entry name" value="YerB-like"/>
    <property type="match status" value="1"/>
</dbReference>
<evidence type="ECO:0000313" key="3">
    <source>
        <dbReference type="EMBL" id="CAB4676301.1"/>
    </source>
</evidence>
<dbReference type="AlphaFoldDB" id="A0A6J6MPT3"/>
<feature type="domain" description="DUF3048" evidence="2">
    <location>
        <begin position="214"/>
        <end position="317"/>
    </location>
</feature>
<dbReference type="Pfam" id="PF17479">
    <property type="entry name" value="DUF3048_C"/>
    <property type="match status" value="1"/>
</dbReference>
<dbReference type="InterPro" id="IPR035328">
    <property type="entry name" value="DUF3048_C"/>
</dbReference>
<dbReference type="EMBL" id="CAEZWY010000114">
    <property type="protein sequence ID" value="CAB4676301.1"/>
    <property type="molecule type" value="Genomic_DNA"/>
</dbReference>
<dbReference type="InterPro" id="IPR023158">
    <property type="entry name" value="YerB-like_sf"/>
</dbReference>
<feature type="domain" description="DUF3048" evidence="1">
    <location>
        <begin position="51"/>
        <end position="179"/>
    </location>
</feature>
<name>A0A6J6MPT3_9ZZZZ</name>
<reference evidence="3" key="1">
    <citation type="submission" date="2020-05" db="EMBL/GenBank/DDBJ databases">
        <authorList>
            <person name="Chiriac C."/>
            <person name="Salcher M."/>
            <person name="Ghai R."/>
            <person name="Kavagutti S V."/>
        </authorList>
    </citation>
    <scope>NUCLEOTIDE SEQUENCE</scope>
</reference>
<sequence length="342" mass="36268">MRLSKPIFGLISIGIVLVSLLTSCEVVSNQVSKIKPKPVVLNSFTGAPGINGPVLAVKVDDTNAAHPQIGLEYADVIYIEQVEAGLTRLLAIFSANIPNNIGPIRSVRIGDIELLAQYGRVGLAYSGAQSKMRPVIAAANIADLGAEHNSPTVYFRDPNRSAPTDMVLNTAPLMAKAKNLVMAKPMGWTFGKAPEAGAAITGVKVSWPSANYGALWSGTEARWLLSYNGSPDIAASGSQLGSPTFVIQIVKISPSIYGDKFGGITPMSETVGSGHGYILRDGKVFPANWNRSNAEAGTNWLQSDGTELPFAPGQIWIALTDQEPEFSYLTPKTPSATPTTTK</sequence>
<evidence type="ECO:0000259" key="2">
    <source>
        <dbReference type="Pfam" id="PF17479"/>
    </source>
</evidence>
<evidence type="ECO:0000259" key="1">
    <source>
        <dbReference type="Pfam" id="PF11258"/>
    </source>
</evidence>
<dbReference type="PROSITE" id="PS51257">
    <property type="entry name" value="PROKAR_LIPOPROTEIN"/>
    <property type="match status" value="1"/>
</dbReference>
<dbReference type="InterPro" id="IPR021416">
    <property type="entry name" value="DUF3048_N"/>
</dbReference>
<accession>A0A6J6MPT3</accession>
<dbReference type="Gene3D" id="3.50.90.10">
    <property type="entry name" value="YerB-like"/>
    <property type="match status" value="1"/>
</dbReference>
<organism evidence="3">
    <name type="scientific">freshwater metagenome</name>
    <dbReference type="NCBI Taxonomy" id="449393"/>
    <lineage>
        <taxon>unclassified sequences</taxon>
        <taxon>metagenomes</taxon>
        <taxon>ecological metagenomes</taxon>
    </lineage>
</organism>
<gene>
    <name evidence="3" type="ORF">UFOPK2312_00878</name>
</gene>